<organism evidence="11">
    <name type="scientific">Candidatus Kentrum sp. LFY</name>
    <dbReference type="NCBI Taxonomy" id="2126342"/>
    <lineage>
        <taxon>Bacteria</taxon>
        <taxon>Pseudomonadati</taxon>
        <taxon>Pseudomonadota</taxon>
        <taxon>Gammaproteobacteria</taxon>
        <taxon>Candidatus Kentrum</taxon>
    </lineage>
</organism>
<dbReference type="GO" id="GO:0005524">
    <property type="term" value="F:ATP binding"/>
    <property type="evidence" value="ECO:0007669"/>
    <property type="project" value="UniProtKB-KW"/>
</dbReference>
<comment type="similarity">
    <text evidence="9">Belongs to the MntA antitoxin family.</text>
</comment>
<dbReference type="GO" id="GO:0016779">
    <property type="term" value="F:nucleotidyltransferase activity"/>
    <property type="evidence" value="ECO:0007669"/>
    <property type="project" value="UniProtKB-KW"/>
</dbReference>
<evidence type="ECO:0000256" key="9">
    <source>
        <dbReference type="ARBA" id="ARBA00038276"/>
    </source>
</evidence>
<keyword evidence="5" id="KW-0479">Metal-binding</keyword>
<evidence type="ECO:0000256" key="8">
    <source>
        <dbReference type="ARBA" id="ARBA00022842"/>
    </source>
</evidence>
<keyword evidence="6" id="KW-0547">Nucleotide-binding</keyword>
<dbReference type="Pfam" id="PF01909">
    <property type="entry name" value="NTP_transf_2"/>
    <property type="match status" value="1"/>
</dbReference>
<feature type="domain" description="Polymerase nucleotidyl transferase" evidence="10">
    <location>
        <begin position="14"/>
        <end position="98"/>
    </location>
</feature>
<evidence type="ECO:0000256" key="2">
    <source>
        <dbReference type="ARBA" id="ARBA00022649"/>
    </source>
</evidence>
<evidence type="ECO:0000256" key="4">
    <source>
        <dbReference type="ARBA" id="ARBA00022695"/>
    </source>
</evidence>
<evidence type="ECO:0000256" key="5">
    <source>
        <dbReference type="ARBA" id="ARBA00022723"/>
    </source>
</evidence>
<dbReference type="SUPFAM" id="SSF81301">
    <property type="entry name" value="Nucleotidyltransferase"/>
    <property type="match status" value="1"/>
</dbReference>
<dbReference type="Gene3D" id="3.30.460.10">
    <property type="entry name" value="Beta Polymerase, domain 2"/>
    <property type="match status" value="1"/>
</dbReference>
<evidence type="ECO:0000256" key="7">
    <source>
        <dbReference type="ARBA" id="ARBA00022840"/>
    </source>
</evidence>
<evidence type="ECO:0000256" key="3">
    <source>
        <dbReference type="ARBA" id="ARBA00022679"/>
    </source>
</evidence>
<reference evidence="11" key="1">
    <citation type="submission" date="2019-02" db="EMBL/GenBank/DDBJ databases">
        <authorList>
            <person name="Gruber-Vodicka R. H."/>
            <person name="Seah K. B. B."/>
        </authorList>
    </citation>
    <scope>NUCLEOTIDE SEQUENCE</scope>
    <source>
        <strain evidence="11">BECK_M7</strain>
    </source>
</reference>
<dbReference type="InterPro" id="IPR043519">
    <property type="entry name" value="NT_sf"/>
</dbReference>
<evidence type="ECO:0000256" key="6">
    <source>
        <dbReference type="ARBA" id="ARBA00022741"/>
    </source>
</evidence>
<evidence type="ECO:0000313" key="11">
    <source>
        <dbReference type="EMBL" id="VFJ98242.1"/>
    </source>
</evidence>
<name>A0A450V0D5_9GAMM</name>
<proteinExistence type="inferred from homology"/>
<dbReference type="CDD" id="cd05403">
    <property type="entry name" value="NT_KNTase_like"/>
    <property type="match status" value="1"/>
</dbReference>
<comment type="cofactor">
    <cofactor evidence="1">
        <name>Mg(2+)</name>
        <dbReference type="ChEBI" id="CHEBI:18420"/>
    </cofactor>
</comment>
<keyword evidence="2" id="KW-1277">Toxin-antitoxin system</keyword>
<keyword evidence="8" id="KW-0460">Magnesium</keyword>
<evidence type="ECO:0000259" key="10">
    <source>
        <dbReference type="Pfam" id="PF01909"/>
    </source>
</evidence>
<dbReference type="PANTHER" id="PTHR33571">
    <property type="entry name" value="SSL8005 PROTEIN"/>
    <property type="match status" value="1"/>
</dbReference>
<keyword evidence="4" id="KW-0548">Nucleotidyltransferase</keyword>
<accession>A0A450V0D5</accession>
<dbReference type="GO" id="GO:0046872">
    <property type="term" value="F:metal ion binding"/>
    <property type="evidence" value="ECO:0007669"/>
    <property type="project" value="UniProtKB-KW"/>
</dbReference>
<sequence>MNPHIEIPHDRLAAFCDRWRITELALFGSILRADFGPDSDVDVLARFDEQARHTLFDLVHMEDELRTIFGREIDLVSRRAIETSRNPMRRKAILESAEVIHAT</sequence>
<dbReference type="InterPro" id="IPR052038">
    <property type="entry name" value="Type-VII_TA_antitoxin"/>
</dbReference>
<dbReference type="EMBL" id="CAADFF010000116">
    <property type="protein sequence ID" value="VFJ98242.1"/>
    <property type="molecule type" value="Genomic_DNA"/>
</dbReference>
<keyword evidence="3" id="KW-0808">Transferase</keyword>
<keyword evidence="7" id="KW-0067">ATP-binding</keyword>
<dbReference type="PANTHER" id="PTHR33571:SF12">
    <property type="entry name" value="BSL3053 PROTEIN"/>
    <property type="match status" value="1"/>
</dbReference>
<evidence type="ECO:0000256" key="1">
    <source>
        <dbReference type="ARBA" id="ARBA00001946"/>
    </source>
</evidence>
<dbReference type="InterPro" id="IPR002934">
    <property type="entry name" value="Polymerase_NTP_transf_dom"/>
</dbReference>
<gene>
    <name evidence="11" type="ORF">BECKLFY1418B_GA0070995_11169</name>
</gene>
<protein>
    <recommendedName>
        <fullName evidence="10">Polymerase nucleotidyl transferase domain-containing protein</fullName>
    </recommendedName>
</protein>
<dbReference type="AlphaFoldDB" id="A0A450V0D5"/>